<keyword evidence="3" id="KW-0949">S-adenosyl-L-methionine</keyword>
<evidence type="ECO:0000256" key="1">
    <source>
        <dbReference type="ARBA" id="ARBA00022603"/>
    </source>
</evidence>
<feature type="domain" description="Methyltransferase type 11" evidence="4">
    <location>
        <begin position="45"/>
        <end position="136"/>
    </location>
</feature>
<evidence type="ECO:0000259" key="4">
    <source>
        <dbReference type="Pfam" id="PF08241"/>
    </source>
</evidence>
<gene>
    <name evidence="5" type="ORF">SAMN05444158_1919</name>
</gene>
<keyword evidence="6" id="KW-1185">Reference proteome</keyword>
<dbReference type="SUPFAM" id="SSF53335">
    <property type="entry name" value="S-adenosyl-L-methionine-dependent methyltransferases"/>
    <property type="match status" value="1"/>
</dbReference>
<protein>
    <submittedName>
        <fullName evidence="5">Methyltransferase domain-containing protein</fullName>
    </submittedName>
</protein>
<dbReference type="PANTHER" id="PTHR43464">
    <property type="entry name" value="METHYLTRANSFERASE"/>
    <property type="match status" value="1"/>
</dbReference>
<dbReference type="InterPro" id="IPR029063">
    <property type="entry name" value="SAM-dependent_MTases_sf"/>
</dbReference>
<dbReference type="PANTHER" id="PTHR43464:SF19">
    <property type="entry name" value="UBIQUINONE BIOSYNTHESIS O-METHYLTRANSFERASE, MITOCHONDRIAL"/>
    <property type="match status" value="1"/>
</dbReference>
<accession>A0A1H1RU08</accession>
<reference evidence="6" key="1">
    <citation type="submission" date="2016-10" db="EMBL/GenBank/DDBJ databases">
        <authorList>
            <person name="Varghese N."/>
            <person name="Submissions S."/>
        </authorList>
    </citation>
    <scope>NUCLEOTIDE SEQUENCE [LARGE SCALE GENOMIC DNA]</scope>
    <source>
        <strain evidence="6">GAS369</strain>
    </source>
</reference>
<evidence type="ECO:0000256" key="3">
    <source>
        <dbReference type="ARBA" id="ARBA00022691"/>
    </source>
</evidence>
<dbReference type="Gene3D" id="3.40.50.150">
    <property type="entry name" value="Vaccinia Virus protein VP39"/>
    <property type="match status" value="1"/>
</dbReference>
<evidence type="ECO:0000256" key="2">
    <source>
        <dbReference type="ARBA" id="ARBA00022679"/>
    </source>
</evidence>
<keyword evidence="2 5" id="KW-0808">Transferase</keyword>
<name>A0A1H1RU08_9BRAD</name>
<dbReference type="GO" id="GO:0032259">
    <property type="term" value="P:methylation"/>
    <property type="evidence" value="ECO:0007669"/>
    <property type="project" value="UniProtKB-KW"/>
</dbReference>
<dbReference type="InterPro" id="IPR013216">
    <property type="entry name" value="Methyltransf_11"/>
</dbReference>
<dbReference type="Pfam" id="PF08241">
    <property type="entry name" value="Methyltransf_11"/>
    <property type="match status" value="1"/>
</dbReference>
<proteinExistence type="predicted"/>
<evidence type="ECO:0000313" key="6">
    <source>
        <dbReference type="Proteomes" id="UP000243904"/>
    </source>
</evidence>
<keyword evidence="1 5" id="KW-0489">Methyltransferase</keyword>
<dbReference type="GO" id="GO:0010420">
    <property type="term" value="F:polyprenyldihydroxybenzoate methyltransferase activity"/>
    <property type="evidence" value="ECO:0007669"/>
    <property type="project" value="TreeGrafter"/>
</dbReference>
<dbReference type="AlphaFoldDB" id="A0A1H1RU08"/>
<dbReference type="EMBL" id="LT629750">
    <property type="protein sequence ID" value="SDS39217.1"/>
    <property type="molecule type" value="Genomic_DNA"/>
</dbReference>
<dbReference type="RefSeq" id="WP_146687065.1">
    <property type="nucleotide sequence ID" value="NZ_LT629750.1"/>
</dbReference>
<dbReference type="Proteomes" id="UP000243904">
    <property type="component" value="Chromosome I"/>
</dbReference>
<evidence type="ECO:0000313" key="5">
    <source>
        <dbReference type="EMBL" id="SDS39217.1"/>
    </source>
</evidence>
<organism evidence="5 6">
    <name type="scientific">Bradyrhizobium canariense</name>
    <dbReference type="NCBI Taxonomy" id="255045"/>
    <lineage>
        <taxon>Bacteria</taxon>
        <taxon>Pseudomonadati</taxon>
        <taxon>Pseudomonadota</taxon>
        <taxon>Alphaproteobacteria</taxon>
        <taxon>Hyphomicrobiales</taxon>
        <taxon>Nitrobacteraceae</taxon>
        <taxon>Bradyrhizobium</taxon>
    </lineage>
</organism>
<sequence>MNNGWDHSAQAWLDSMGERGDWAREHVLDPVMLSRVAAGRFRTALDVGCGEGRFCRMLKGAGVTATGIDPTRPLLETAKRRDPTSDYRPGGAERLEFETASFDLVVSYLTLVDIADFRTAIGEMTRVLKPGGSLLIANLTGFTSACAAQGWVKDEDGRHLYFPVDCYLDEFPFWLEWAGIRIENWHRPLAAYMTALLESGLNLTFFSEPEPVSGEGTRRDDFRRVPWFVVMEWQRSAIS</sequence>
<dbReference type="CDD" id="cd02440">
    <property type="entry name" value="AdoMet_MTases"/>
    <property type="match status" value="1"/>
</dbReference>